<protein>
    <submittedName>
        <fullName evidence="1">Uncharacterized protein</fullName>
    </submittedName>
</protein>
<organism evidence="1 2">
    <name type="scientific">Flavobacterium keumense</name>
    <dbReference type="NCBI Taxonomy" id="1306518"/>
    <lineage>
        <taxon>Bacteria</taxon>
        <taxon>Pseudomonadati</taxon>
        <taxon>Bacteroidota</taxon>
        <taxon>Flavobacteriia</taxon>
        <taxon>Flavobacteriales</taxon>
        <taxon>Flavobacteriaceae</taxon>
        <taxon>Flavobacterium</taxon>
    </lineage>
</organism>
<accession>A0ABY8N723</accession>
<dbReference type="EMBL" id="CP092332">
    <property type="protein sequence ID" value="WGK95447.1"/>
    <property type="molecule type" value="Genomic_DNA"/>
</dbReference>
<proteinExistence type="predicted"/>
<dbReference type="Proteomes" id="UP001232117">
    <property type="component" value="Chromosome"/>
</dbReference>
<gene>
    <name evidence="1" type="ORF">MG292_04245</name>
</gene>
<evidence type="ECO:0000313" key="2">
    <source>
        <dbReference type="Proteomes" id="UP001232117"/>
    </source>
</evidence>
<name>A0ABY8N723_9FLAO</name>
<keyword evidence="2" id="KW-1185">Reference proteome</keyword>
<evidence type="ECO:0000313" key="1">
    <source>
        <dbReference type="EMBL" id="WGK95447.1"/>
    </source>
</evidence>
<sequence>MEHNGLPLEPYSNKDSMNKLIVLIVLCLVFFKGTAQTGIGTTTPVNKLQVETTSADPATSGALANGNLRLSGTTGSHVLDFGLSSSSTFSWLQSRSKSAYGTNYNLILNPNGGNVGIGTTNPTAKLNLVGGGIRIYDGFTNASNRPAINTGIIGNYEIRGVGSSSGTTQSDTSDDGFLRLSAGGGTNANTQSSIDISGFSTVADMNNNIVLRTAGTERLRIDNAGATTLAGSLTGNGTTSTLANFSSVMNDQTGTTYTLTNADNGKIITFNNASAISVTVPSLSVGFNCMIIQKGAGQITLSPSAVTISNRYSFTKTAGQYAILSLVCISSGVYISSGDMSN</sequence>
<dbReference type="RefSeq" id="WP_264533949.1">
    <property type="nucleotide sequence ID" value="NZ_CP092332.1"/>
</dbReference>
<reference evidence="1 2" key="1">
    <citation type="submission" date="2023-06" db="EMBL/GenBank/DDBJ databases">
        <title>Complete Genome Sequence of Flavobacterium keumense K3R-10.</title>
        <authorList>
            <person name="Jeong H."/>
            <person name="Jhang S.Y."/>
            <person name="Kim J.N."/>
        </authorList>
    </citation>
    <scope>NUCLEOTIDE SEQUENCE [LARGE SCALE GENOMIC DNA]</scope>
    <source>
        <strain evidence="1 2">K3R-10</strain>
    </source>
</reference>